<keyword evidence="2" id="KW-1185">Reference proteome</keyword>
<organism evidence="1 2">
    <name type="scientific">Aldrovandia affinis</name>
    <dbReference type="NCBI Taxonomy" id="143900"/>
    <lineage>
        <taxon>Eukaryota</taxon>
        <taxon>Metazoa</taxon>
        <taxon>Chordata</taxon>
        <taxon>Craniata</taxon>
        <taxon>Vertebrata</taxon>
        <taxon>Euteleostomi</taxon>
        <taxon>Actinopterygii</taxon>
        <taxon>Neopterygii</taxon>
        <taxon>Teleostei</taxon>
        <taxon>Notacanthiformes</taxon>
        <taxon>Halosauridae</taxon>
        <taxon>Aldrovandia</taxon>
    </lineage>
</organism>
<name>A0AAD7REP3_9TELE</name>
<proteinExistence type="predicted"/>
<reference evidence="1" key="1">
    <citation type="journal article" date="2023" name="Science">
        <title>Genome structures resolve the early diversification of teleost fishes.</title>
        <authorList>
            <person name="Parey E."/>
            <person name="Louis A."/>
            <person name="Montfort J."/>
            <person name="Bouchez O."/>
            <person name="Roques C."/>
            <person name="Iampietro C."/>
            <person name="Lluch J."/>
            <person name="Castinel A."/>
            <person name="Donnadieu C."/>
            <person name="Desvignes T."/>
            <person name="Floi Bucao C."/>
            <person name="Jouanno E."/>
            <person name="Wen M."/>
            <person name="Mejri S."/>
            <person name="Dirks R."/>
            <person name="Jansen H."/>
            <person name="Henkel C."/>
            <person name="Chen W.J."/>
            <person name="Zahm M."/>
            <person name="Cabau C."/>
            <person name="Klopp C."/>
            <person name="Thompson A.W."/>
            <person name="Robinson-Rechavi M."/>
            <person name="Braasch I."/>
            <person name="Lecointre G."/>
            <person name="Bobe J."/>
            <person name="Postlethwait J.H."/>
            <person name="Berthelot C."/>
            <person name="Roest Crollius H."/>
            <person name="Guiguen Y."/>
        </authorList>
    </citation>
    <scope>NUCLEOTIDE SEQUENCE</scope>
    <source>
        <strain evidence="1">NC1722</strain>
    </source>
</reference>
<evidence type="ECO:0000313" key="1">
    <source>
        <dbReference type="EMBL" id="KAJ8378703.1"/>
    </source>
</evidence>
<dbReference type="Proteomes" id="UP001221898">
    <property type="component" value="Unassembled WGS sequence"/>
</dbReference>
<dbReference type="EMBL" id="JAINUG010000314">
    <property type="protein sequence ID" value="KAJ8378703.1"/>
    <property type="molecule type" value="Genomic_DNA"/>
</dbReference>
<sequence length="131" mass="14636">MLMSQKDERMTLADQWGGPAADPGTLPALRDGQVRALWEPWTHATILHSGLCGLPGTYPKINGRRCLLVENIDPSECPVCPPSRQSALRVRLESKLPSLYFSGMSVYATSDRKSPWLPCKIPRFRTELQKS</sequence>
<evidence type="ECO:0000313" key="2">
    <source>
        <dbReference type="Proteomes" id="UP001221898"/>
    </source>
</evidence>
<accession>A0AAD7REP3</accession>
<dbReference type="AlphaFoldDB" id="A0AAD7REP3"/>
<protein>
    <submittedName>
        <fullName evidence="1">Uncharacterized protein</fullName>
    </submittedName>
</protein>
<gene>
    <name evidence="1" type="ORF">AAFF_G00237520</name>
</gene>
<comment type="caution">
    <text evidence="1">The sequence shown here is derived from an EMBL/GenBank/DDBJ whole genome shotgun (WGS) entry which is preliminary data.</text>
</comment>